<keyword evidence="3" id="KW-1185">Reference proteome</keyword>
<proteinExistence type="predicted"/>
<organism evidence="2 3">
    <name type="scientific">Cerrena zonata</name>
    <dbReference type="NCBI Taxonomy" id="2478898"/>
    <lineage>
        <taxon>Eukaryota</taxon>
        <taxon>Fungi</taxon>
        <taxon>Dikarya</taxon>
        <taxon>Basidiomycota</taxon>
        <taxon>Agaricomycotina</taxon>
        <taxon>Agaricomycetes</taxon>
        <taxon>Polyporales</taxon>
        <taxon>Cerrenaceae</taxon>
        <taxon>Cerrena</taxon>
    </lineage>
</organism>
<evidence type="ECO:0000313" key="2">
    <source>
        <dbReference type="EMBL" id="KAK7690479.1"/>
    </source>
</evidence>
<evidence type="ECO:0000256" key="1">
    <source>
        <dbReference type="SAM" id="Phobius"/>
    </source>
</evidence>
<feature type="transmembrane region" description="Helical" evidence="1">
    <location>
        <begin position="30"/>
        <end position="54"/>
    </location>
</feature>
<keyword evidence="1" id="KW-0812">Transmembrane</keyword>
<gene>
    <name evidence="2" type="ORF">QCA50_005577</name>
</gene>
<keyword evidence="1" id="KW-1133">Transmembrane helix</keyword>
<protein>
    <submittedName>
        <fullName evidence="2">Uncharacterized protein</fullName>
    </submittedName>
</protein>
<dbReference type="EMBL" id="JASBNA010000006">
    <property type="protein sequence ID" value="KAK7690479.1"/>
    <property type="molecule type" value="Genomic_DNA"/>
</dbReference>
<dbReference type="AlphaFoldDB" id="A0AAW0GFI7"/>
<dbReference type="Proteomes" id="UP001385951">
    <property type="component" value="Unassembled WGS sequence"/>
</dbReference>
<comment type="caution">
    <text evidence="2">The sequence shown here is derived from an EMBL/GenBank/DDBJ whole genome shotgun (WGS) entry which is preliminary data.</text>
</comment>
<evidence type="ECO:0000313" key="3">
    <source>
        <dbReference type="Proteomes" id="UP001385951"/>
    </source>
</evidence>
<name>A0AAW0GFI7_9APHY</name>
<keyword evidence="1" id="KW-0472">Membrane</keyword>
<sequence length="106" mass="12040">MPPLLRCPDFFTSLAMPSCYQLHFPVPFFLIPSLFVSLLLCFSLPPLCLAISLISSRLPPPIQFHLNGHLSIQPYPLRLSSISKTFHCLLTPPRSWYPVQTRFSSP</sequence>
<accession>A0AAW0GFI7</accession>
<reference evidence="2 3" key="1">
    <citation type="submission" date="2022-09" db="EMBL/GenBank/DDBJ databases">
        <authorList>
            <person name="Palmer J.M."/>
        </authorList>
    </citation>
    <scope>NUCLEOTIDE SEQUENCE [LARGE SCALE GENOMIC DNA]</scope>
    <source>
        <strain evidence="2 3">DSM 7382</strain>
    </source>
</reference>